<evidence type="ECO:0008006" key="4">
    <source>
        <dbReference type="Google" id="ProtNLM"/>
    </source>
</evidence>
<reference evidence="3" key="1">
    <citation type="journal article" date="2019" name="Int. J. Syst. Evol. Microbiol.">
        <title>The Global Catalogue of Microorganisms (GCM) 10K type strain sequencing project: providing services to taxonomists for standard genome sequencing and annotation.</title>
        <authorList>
            <consortium name="The Broad Institute Genomics Platform"/>
            <consortium name="The Broad Institute Genome Sequencing Center for Infectious Disease"/>
            <person name="Wu L."/>
            <person name="Ma J."/>
        </authorList>
    </citation>
    <scope>NUCLEOTIDE SEQUENCE [LARGE SCALE GENOMIC DNA]</scope>
    <source>
        <strain evidence="3">CGMCC 1.16855</strain>
    </source>
</reference>
<feature type="region of interest" description="Disordered" evidence="1">
    <location>
        <begin position="236"/>
        <end position="258"/>
    </location>
</feature>
<gene>
    <name evidence="2" type="ORF">ACFOD3_16835</name>
</gene>
<dbReference type="RefSeq" id="WP_216837665.1">
    <property type="nucleotide sequence ID" value="NZ_JAFNJS010000005.1"/>
</dbReference>
<name>A0ABV7BZZ1_9PROT</name>
<evidence type="ECO:0000313" key="2">
    <source>
        <dbReference type="EMBL" id="MFC3001575.1"/>
    </source>
</evidence>
<evidence type="ECO:0000313" key="3">
    <source>
        <dbReference type="Proteomes" id="UP001595420"/>
    </source>
</evidence>
<evidence type="ECO:0000256" key="1">
    <source>
        <dbReference type="SAM" id="MobiDB-lite"/>
    </source>
</evidence>
<organism evidence="2 3">
    <name type="scientific">Falsiroseomonas tokyonensis</name>
    <dbReference type="NCBI Taxonomy" id="430521"/>
    <lineage>
        <taxon>Bacteria</taxon>
        <taxon>Pseudomonadati</taxon>
        <taxon>Pseudomonadota</taxon>
        <taxon>Alphaproteobacteria</taxon>
        <taxon>Acetobacterales</taxon>
        <taxon>Roseomonadaceae</taxon>
        <taxon>Falsiroseomonas</taxon>
    </lineage>
</organism>
<keyword evidence="3" id="KW-1185">Reference proteome</keyword>
<proteinExistence type="predicted"/>
<dbReference type="EMBL" id="JBHRSB010000005">
    <property type="protein sequence ID" value="MFC3001575.1"/>
    <property type="molecule type" value="Genomic_DNA"/>
</dbReference>
<protein>
    <recommendedName>
        <fullName evidence="4">Bacteriophage tail tape measure N-terminal domain-containing protein</fullName>
    </recommendedName>
</protein>
<dbReference type="Proteomes" id="UP001595420">
    <property type="component" value="Unassembled WGS sequence"/>
</dbReference>
<comment type="caution">
    <text evidence="2">The sequence shown here is derived from an EMBL/GenBank/DDBJ whole genome shotgun (WGS) entry which is preliminary data.</text>
</comment>
<sequence>MSGSANNLPVRITVDGVPQAEAAFNSVAATGERAMQRISQGANQSQASTRGFNDVVQQGGFQLQDFAVQVQGGTSALTALSQQGSQFLGIFGPAGAVAGAVLTVGLLAAKFLELGTATETATEAEKKLQDAITASSEIYEDATAKADRLARARLSAAQAGIEERITAERDSLRALNSAAADMEDRRAFATGRVGGGGTNDNPVVRAERERIAQQAEQISARIAALELERTRLAAIGSGNGEQFGPPAPSGRDSGASRATARVPAAGLDVRAAVARTVDEATAAYDRYNQVLNLNQAGLSGAASALSAYEASMTTLNNALAAGVITEQQFAADVESSTTALAVQMEAIEQRTQQADRSAVQFGLVFSSALEGAITRGEDASQVLQALGEDLAKLILRFTIMEPLARSVAGLFSGGGGGGGGGGILSTIASVATTWITGGVAGTRANGGPVMGGSSYLVGERGPEIVNFAASGVVTPNHAIGGPTFAPTYQIDARGADASVAPMLEAKMRAIAAQSLAQFTDSIRRGGPGAKLVGAR</sequence>
<accession>A0ABV7BZZ1</accession>